<dbReference type="Proteomes" id="UP000696573">
    <property type="component" value="Unassembled WGS sequence"/>
</dbReference>
<name>A0A9N9VTB6_9HYPO</name>
<proteinExistence type="predicted"/>
<comment type="caution">
    <text evidence="1">The sequence shown here is derived from an EMBL/GenBank/DDBJ whole genome shotgun (WGS) entry which is preliminary data.</text>
</comment>
<reference evidence="1" key="1">
    <citation type="submission" date="2021-10" db="EMBL/GenBank/DDBJ databases">
        <authorList>
            <person name="Piombo E."/>
        </authorList>
    </citation>
    <scope>NUCLEOTIDE SEQUENCE</scope>
</reference>
<evidence type="ECO:0000313" key="1">
    <source>
        <dbReference type="EMBL" id="CAH0037659.1"/>
    </source>
</evidence>
<organism evidence="1 2">
    <name type="scientific">Clonostachys rhizophaga</name>
    <dbReference type="NCBI Taxonomy" id="160324"/>
    <lineage>
        <taxon>Eukaryota</taxon>
        <taxon>Fungi</taxon>
        <taxon>Dikarya</taxon>
        <taxon>Ascomycota</taxon>
        <taxon>Pezizomycotina</taxon>
        <taxon>Sordariomycetes</taxon>
        <taxon>Hypocreomycetidae</taxon>
        <taxon>Hypocreales</taxon>
        <taxon>Bionectriaceae</taxon>
        <taxon>Clonostachys</taxon>
    </lineage>
</organism>
<gene>
    <name evidence="1" type="ORF">CRHIZ90672A_00011264</name>
</gene>
<accession>A0A9N9VTB6</accession>
<protein>
    <submittedName>
        <fullName evidence="1">Uncharacterized protein</fullName>
    </submittedName>
</protein>
<dbReference type="OrthoDB" id="5154111at2759"/>
<keyword evidence="2" id="KW-1185">Reference proteome</keyword>
<dbReference type="EMBL" id="CABFNQ020000759">
    <property type="protein sequence ID" value="CAH0037659.1"/>
    <property type="molecule type" value="Genomic_DNA"/>
</dbReference>
<dbReference type="AlphaFoldDB" id="A0A9N9VTB6"/>
<sequence length="382" mass="43566">MTSTEFKFDLFLTNHQLSRQAWSELQEILTTSPIEEIRSLPKRKEAIVQKMAAQLPLCQVRKQTVKLDISKLPSQQKHTEMMLTFDLKAFIRLMHQSPPLRSDIYKGMAHLCDAPSEAGFDFTSDTKNNFQEGSGVLLAEPVYAELSLPDKIALLYFDQGIFTSSDKEQRFLSIGSKIKIYPSQIIRRVNIFMDYKFDPSYINTYAIPSRYTSQYYIRYAADCETESLRPIIVTNPHRAELELTTYGRQHFVQNFQPDTMISLPFKMFIDAFGAYRNMYRSLLGVYGLPAFYPDHIASLRSSVIPLTLGPFGADENEVLRSLTYLRELDKGCEIELVGGEKLFVCAFTICFVSDTPQQAKLAGCLNHKATRGCRDCLILSAQ</sequence>
<evidence type="ECO:0000313" key="2">
    <source>
        <dbReference type="Proteomes" id="UP000696573"/>
    </source>
</evidence>